<dbReference type="SUPFAM" id="SSF69322">
    <property type="entry name" value="Tricorn protease domain 2"/>
    <property type="match status" value="1"/>
</dbReference>
<keyword evidence="2" id="KW-0732">Signal</keyword>
<dbReference type="InterPro" id="IPR055525">
    <property type="entry name" value="DUF7099"/>
</dbReference>
<feature type="region of interest" description="Disordered" evidence="1">
    <location>
        <begin position="463"/>
        <end position="621"/>
    </location>
</feature>
<dbReference type="EMBL" id="CDHK01000015">
    <property type="protein sequence ID" value="CEJ62400.1"/>
    <property type="molecule type" value="Genomic_DNA"/>
</dbReference>
<reference evidence="7" key="1">
    <citation type="journal article" date="2015" name="Genome Announc.">
        <title>Draft genome sequence of the fungus Penicillium brasilianum MG11.</title>
        <authorList>
            <person name="Horn F."/>
            <person name="Linde J."/>
            <person name="Mattern D.J."/>
            <person name="Walther G."/>
            <person name="Guthke R."/>
            <person name="Brakhage A.A."/>
            <person name="Valiante V."/>
        </authorList>
    </citation>
    <scope>NUCLEOTIDE SEQUENCE [LARGE SCALE GENOMIC DNA]</scope>
    <source>
        <strain evidence="7">MG11</strain>
    </source>
</reference>
<dbReference type="InterPro" id="IPR015943">
    <property type="entry name" value="WD40/YVTN_repeat-like_dom_sf"/>
</dbReference>
<feature type="domain" description="DUF7099" evidence="3">
    <location>
        <begin position="607"/>
        <end position="973"/>
    </location>
</feature>
<feature type="domain" description="DUF7100" evidence="4">
    <location>
        <begin position="7"/>
        <end position="338"/>
    </location>
</feature>
<feature type="compositionally biased region" description="Polar residues" evidence="1">
    <location>
        <begin position="547"/>
        <end position="560"/>
    </location>
</feature>
<evidence type="ECO:0008006" key="8">
    <source>
        <dbReference type="Google" id="ProtNLM"/>
    </source>
</evidence>
<sequence>MATAPPSSLLTSLTGVWSLLALRSDVDDIIIELLGRFDLEKIYADSNKDKYADLILSLLAQLDVIFFIQRLTLPAPARSPVGWSLGFLVSWEVTVRTVEFILQTVLDAREVLWDTSFRDEYLARLLLSTVRILLLHPKPPVNSKARDRRDRFARIQRSLERICDSYPDTNSSLLAVCRAIADTLCSAPDALTLPTRLKQELPSLTEDLYPLPDCLSSSSIATIIPQNGSPQNWLSQLLALYDVAHFVVGANVQFAVNSQKLGDTELEAASKKTRDAVLYAINRIRSPPNLPPAKLVPVISESFRMILPDTPVMQHGADSQDRDGNISDAWDMLREKLSYRQMIHRISDRAVMHNVYQITRYIELLDDPSDQLKSTSPRLYAVNCQQCHLIGYSQVKNIEHMGPITDDTGKGHEITLPQDSTCTLCGSKVTMLREVPLARYTWESLKSIIPNVEGVNMERHLPTQFQLSPPKADQLRRGSEGTQGGLSSPAPFSIPQRRWNGSRTDSSENLFSPSNRKMSDTSPPPRTPRAVTGEHPFSADDVGEPFSRTTSVEQFSNKGVTFTTKSLSSSSGTRTLSPPDRSNKSSRWKSRFNMARKDTKDSADTSSLSSATLESQRPEGIDLRALVNRTKDGTKGKSGQNINVSLSQDSTYTLFWTHSSIQIWDVSTCPASFKHSVSTEGFCVLATVTGQYLAYMIGDRDQRLTLRIKNLGQMSFSAIEYRMRPSPWCRCMALSPTGGFVAVGFENATVGLYNSFDSQSPRPYRLHARHHQDCKDCPPVDTVSFSNDGLVLVASTRSTKNGTIQVYRSRFPFSEFEELVPCRYRVPLHESEDNGVSSVTFQPGTDGREDIVCITTWTQSGVPVLVQPNGHKTEIQSQSSSSNRQGKLGRRIQASAFAPSGRELALVNDQGYVYRISDLSSSPMDIRRVATSKAFPIKSDSFALAFVPLQDEETIIISWSDSSKALGYVKKIPIVPTGEIYHSPKSNFFDVNVNPHPAQSELPEREFKEPEKPRIFQKPPVELEASEIDLSSNKRASKTGFLGSLYGKK</sequence>
<dbReference type="STRING" id="104259.A0A0F7U3U4"/>
<gene>
    <name evidence="6" type="ORF">PMG11_10900</name>
</gene>
<feature type="chain" id="PRO_5002522939" description="WD40 repeat protein" evidence="2">
    <location>
        <begin position="22"/>
        <end position="1049"/>
    </location>
</feature>
<feature type="domain" description="DUF7101" evidence="5">
    <location>
        <begin position="349"/>
        <end position="445"/>
    </location>
</feature>
<evidence type="ECO:0000259" key="3">
    <source>
        <dbReference type="Pfam" id="PF23388"/>
    </source>
</evidence>
<evidence type="ECO:0000259" key="5">
    <source>
        <dbReference type="Pfam" id="PF23392"/>
    </source>
</evidence>
<keyword evidence="7" id="KW-1185">Reference proteome</keyword>
<dbReference type="InterPro" id="IPR055526">
    <property type="entry name" value="DUF7100"/>
</dbReference>
<feature type="compositionally biased region" description="Low complexity" evidence="1">
    <location>
        <begin position="604"/>
        <end position="613"/>
    </location>
</feature>
<dbReference type="Pfam" id="PF23391">
    <property type="entry name" value="DUF7100"/>
    <property type="match status" value="1"/>
</dbReference>
<dbReference type="Pfam" id="PF23388">
    <property type="entry name" value="DUF7099"/>
    <property type="match status" value="1"/>
</dbReference>
<organism evidence="6 7">
    <name type="scientific">Penicillium brasilianum</name>
    <dbReference type="NCBI Taxonomy" id="104259"/>
    <lineage>
        <taxon>Eukaryota</taxon>
        <taxon>Fungi</taxon>
        <taxon>Dikarya</taxon>
        <taxon>Ascomycota</taxon>
        <taxon>Pezizomycotina</taxon>
        <taxon>Eurotiomycetes</taxon>
        <taxon>Eurotiomycetidae</taxon>
        <taxon>Eurotiales</taxon>
        <taxon>Aspergillaceae</taxon>
        <taxon>Penicillium</taxon>
    </lineage>
</organism>
<dbReference type="OrthoDB" id="5321461at2759"/>
<dbReference type="Gene3D" id="2.130.10.10">
    <property type="entry name" value="YVTN repeat-like/Quinoprotein amine dehydrogenase"/>
    <property type="match status" value="1"/>
</dbReference>
<evidence type="ECO:0000256" key="1">
    <source>
        <dbReference type="SAM" id="MobiDB-lite"/>
    </source>
</evidence>
<evidence type="ECO:0000256" key="2">
    <source>
        <dbReference type="SAM" id="SignalP"/>
    </source>
</evidence>
<dbReference type="AlphaFoldDB" id="A0A0F7U3U4"/>
<feature type="region of interest" description="Disordered" evidence="1">
    <location>
        <begin position="999"/>
        <end position="1018"/>
    </location>
</feature>
<evidence type="ECO:0000313" key="6">
    <source>
        <dbReference type="EMBL" id="CEJ62400.1"/>
    </source>
</evidence>
<feature type="compositionally biased region" description="Low complexity" evidence="1">
    <location>
        <begin position="561"/>
        <end position="577"/>
    </location>
</feature>
<name>A0A0F7U3U4_PENBI</name>
<dbReference type="Proteomes" id="UP000042958">
    <property type="component" value="Unassembled WGS sequence"/>
</dbReference>
<feature type="compositionally biased region" description="Polar residues" evidence="1">
    <location>
        <begin position="499"/>
        <end position="516"/>
    </location>
</feature>
<feature type="signal peptide" evidence="2">
    <location>
        <begin position="1"/>
        <end position="21"/>
    </location>
</feature>
<dbReference type="Pfam" id="PF23392">
    <property type="entry name" value="DUF7101"/>
    <property type="match status" value="1"/>
</dbReference>
<dbReference type="InterPro" id="IPR055527">
    <property type="entry name" value="DUF7101"/>
</dbReference>
<evidence type="ECO:0000313" key="7">
    <source>
        <dbReference type="Proteomes" id="UP000042958"/>
    </source>
</evidence>
<protein>
    <recommendedName>
        <fullName evidence="8">WD40 repeat protein</fullName>
    </recommendedName>
</protein>
<proteinExistence type="predicted"/>
<evidence type="ECO:0000259" key="4">
    <source>
        <dbReference type="Pfam" id="PF23391"/>
    </source>
</evidence>
<accession>A0A0F7U3U4</accession>
<feature type="compositionally biased region" description="Basic and acidic residues" evidence="1">
    <location>
        <begin position="1002"/>
        <end position="1014"/>
    </location>
</feature>